<dbReference type="EMBL" id="JAANER010000001">
    <property type="protein sequence ID" value="KAG9196396.1"/>
    <property type="molecule type" value="Genomic_DNA"/>
</dbReference>
<evidence type="ECO:0000313" key="2">
    <source>
        <dbReference type="EMBL" id="KAG9196396.1"/>
    </source>
</evidence>
<feature type="compositionally biased region" description="Basic and acidic residues" evidence="1">
    <location>
        <begin position="124"/>
        <end position="134"/>
    </location>
</feature>
<evidence type="ECO:0000313" key="3">
    <source>
        <dbReference type="Proteomes" id="UP001199106"/>
    </source>
</evidence>
<comment type="caution">
    <text evidence="2">The sequence shown here is derived from an EMBL/GenBank/DDBJ whole genome shotgun (WGS) entry which is preliminary data.</text>
</comment>
<feature type="compositionally biased region" description="Basic and acidic residues" evidence="1">
    <location>
        <begin position="143"/>
        <end position="159"/>
    </location>
</feature>
<name>A0AAD4IL54_9PLEO</name>
<accession>A0AAD4IL54</accession>
<protein>
    <submittedName>
        <fullName evidence="2">Uncharacterized protein</fullName>
    </submittedName>
</protein>
<gene>
    <name evidence="2" type="ORF">G6011_01517</name>
</gene>
<evidence type="ECO:0000256" key="1">
    <source>
        <dbReference type="SAM" id="MobiDB-lite"/>
    </source>
</evidence>
<feature type="region of interest" description="Disordered" evidence="1">
    <location>
        <begin position="124"/>
        <end position="159"/>
    </location>
</feature>
<reference evidence="2" key="1">
    <citation type="submission" date="2021-07" db="EMBL/GenBank/DDBJ databases">
        <title>Genome Resource of American Ginseng Black Spot Pathogen Alternaria panax.</title>
        <authorList>
            <person name="Qiu C."/>
            <person name="Wang W."/>
            <person name="Liu Z."/>
        </authorList>
    </citation>
    <scope>NUCLEOTIDE SEQUENCE</scope>
    <source>
        <strain evidence="2">BNCC115425</strain>
    </source>
</reference>
<organism evidence="2 3">
    <name type="scientific">Alternaria panax</name>
    <dbReference type="NCBI Taxonomy" id="48097"/>
    <lineage>
        <taxon>Eukaryota</taxon>
        <taxon>Fungi</taxon>
        <taxon>Dikarya</taxon>
        <taxon>Ascomycota</taxon>
        <taxon>Pezizomycotina</taxon>
        <taxon>Dothideomycetes</taxon>
        <taxon>Pleosporomycetidae</taxon>
        <taxon>Pleosporales</taxon>
        <taxon>Pleosporineae</taxon>
        <taxon>Pleosporaceae</taxon>
        <taxon>Alternaria</taxon>
        <taxon>Alternaria sect. Panax</taxon>
    </lineage>
</organism>
<dbReference type="AlphaFoldDB" id="A0AAD4IL54"/>
<keyword evidence="3" id="KW-1185">Reference proteome</keyword>
<sequence length="159" mass="17973">MASSNGESDIRLDRIQAREDQFRRDIRARRQCPVAKQRIDLTELDCMGAHLDLSKHEPWPNKLELTEGEAAHSGPASALTCTYTNLHVQRNAGSSAAYGSPTSRARTSTGYGSYLPLYEYREFERQRSVNDPRRASVSTTSEPETREGHDPNRRPEHES</sequence>
<proteinExistence type="predicted"/>
<dbReference type="Proteomes" id="UP001199106">
    <property type="component" value="Unassembled WGS sequence"/>
</dbReference>